<dbReference type="EMBL" id="QRUD01000062">
    <property type="protein sequence ID" value="RGR34552.1"/>
    <property type="molecule type" value="Genomic_DNA"/>
</dbReference>
<dbReference type="SUPFAM" id="SSF47413">
    <property type="entry name" value="lambda repressor-like DNA-binding domains"/>
    <property type="match status" value="1"/>
</dbReference>
<sequence length="131" mass="15121">MNARRLLGKQITDYRNLRGLTLRQLADMAGVNYANICKIENGKYNVSVDIIDRICSVLGVTLKLDTVNTLEEFRDYINSSDDWDSSMDRIIEYNGWVDETGEEYGICNDGLQRLYFYSDKDDKLIADIKDM</sequence>
<dbReference type="InterPro" id="IPR010982">
    <property type="entry name" value="Lambda_DNA-bd_dom_sf"/>
</dbReference>
<dbReference type="Pfam" id="PF01381">
    <property type="entry name" value="HTH_3"/>
    <property type="match status" value="1"/>
</dbReference>
<reference evidence="3 4" key="1">
    <citation type="submission" date="2018-08" db="EMBL/GenBank/DDBJ databases">
        <title>A genome reference for cultivated species of the human gut microbiota.</title>
        <authorList>
            <person name="Zou Y."/>
            <person name="Xue W."/>
            <person name="Luo G."/>
        </authorList>
    </citation>
    <scope>NUCLEOTIDE SEQUENCE [LARGE SCALE GENOMIC DNA]</scope>
    <source>
        <strain evidence="3 4">AF25-30LB</strain>
    </source>
</reference>
<dbReference type="InterPro" id="IPR001387">
    <property type="entry name" value="Cro/C1-type_HTH"/>
</dbReference>
<accession>A0A395UNA9</accession>
<dbReference type="PANTHER" id="PTHR46797">
    <property type="entry name" value="HTH-TYPE TRANSCRIPTIONAL REGULATOR"/>
    <property type="match status" value="1"/>
</dbReference>
<dbReference type="PANTHER" id="PTHR46797:SF1">
    <property type="entry name" value="METHYLPHOSPHONATE SYNTHASE"/>
    <property type="match status" value="1"/>
</dbReference>
<evidence type="ECO:0000313" key="3">
    <source>
        <dbReference type="EMBL" id="RGR34552.1"/>
    </source>
</evidence>
<evidence type="ECO:0000259" key="2">
    <source>
        <dbReference type="PROSITE" id="PS50943"/>
    </source>
</evidence>
<organism evidence="3 4">
    <name type="scientific">Phocaeicola vulgatus</name>
    <name type="common">Bacteroides vulgatus</name>
    <dbReference type="NCBI Taxonomy" id="821"/>
    <lineage>
        <taxon>Bacteria</taxon>
        <taxon>Pseudomonadati</taxon>
        <taxon>Bacteroidota</taxon>
        <taxon>Bacteroidia</taxon>
        <taxon>Bacteroidales</taxon>
        <taxon>Bacteroidaceae</taxon>
        <taxon>Phocaeicola</taxon>
    </lineage>
</organism>
<dbReference type="AlphaFoldDB" id="A0A395UNA9"/>
<evidence type="ECO:0000256" key="1">
    <source>
        <dbReference type="ARBA" id="ARBA00023125"/>
    </source>
</evidence>
<dbReference type="SMART" id="SM00530">
    <property type="entry name" value="HTH_XRE"/>
    <property type="match status" value="1"/>
</dbReference>
<dbReference type="RefSeq" id="WP_117893603.1">
    <property type="nucleotide sequence ID" value="NZ_QRUD01000062.1"/>
</dbReference>
<comment type="caution">
    <text evidence="3">The sequence shown here is derived from an EMBL/GenBank/DDBJ whole genome shotgun (WGS) entry which is preliminary data.</text>
</comment>
<dbReference type="InterPro" id="IPR050807">
    <property type="entry name" value="TransReg_Diox_bact_type"/>
</dbReference>
<dbReference type="GO" id="GO:0003700">
    <property type="term" value="F:DNA-binding transcription factor activity"/>
    <property type="evidence" value="ECO:0007669"/>
    <property type="project" value="TreeGrafter"/>
</dbReference>
<dbReference type="PROSITE" id="PS50943">
    <property type="entry name" value="HTH_CROC1"/>
    <property type="match status" value="1"/>
</dbReference>
<evidence type="ECO:0000313" key="4">
    <source>
        <dbReference type="Proteomes" id="UP000266497"/>
    </source>
</evidence>
<dbReference type="Proteomes" id="UP000266497">
    <property type="component" value="Unassembled WGS sequence"/>
</dbReference>
<keyword evidence="1" id="KW-0238">DNA-binding</keyword>
<protein>
    <submittedName>
        <fullName evidence="3">XRE family transcriptional regulator</fullName>
    </submittedName>
</protein>
<gene>
    <name evidence="3" type="ORF">DWY53_17965</name>
</gene>
<dbReference type="Gene3D" id="1.10.260.40">
    <property type="entry name" value="lambda repressor-like DNA-binding domains"/>
    <property type="match status" value="1"/>
</dbReference>
<dbReference type="GO" id="GO:0005829">
    <property type="term" value="C:cytosol"/>
    <property type="evidence" value="ECO:0007669"/>
    <property type="project" value="TreeGrafter"/>
</dbReference>
<feature type="domain" description="HTH cro/C1-type" evidence="2">
    <location>
        <begin position="11"/>
        <end position="67"/>
    </location>
</feature>
<name>A0A395UNA9_PHOVU</name>
<dbReference type="GO" id="GO:0003677">
    <property type="term" value="F:DNA binding"/>
    <property type="evidence" value="ECO:0007669"/>
    <property type="project" value="UniProtKB-KW"/>
</dbReference>
<proteinExistence type="predicted"/>
<dbReference type="CDD" id="cd00093">
    <property type="entry name" value="HTH_XRE"/>
    <property type="match status" value="1"/>
</dbReference>